<dbReference type="PRINTS" id="PR00344">
    <property type="entry name" value="BCTRLSENSOR"/>
</dbReference>
<evidence type="ECO:0000256" key="5">
    <source>
        <dbReference type="SAM" id="Phobius"/>
    </source>
</evidence>
<comment type="catalytic activity">
    <reaction evidence="1">
        <text>ATP + protein L-histidine = ADP + protein N-phospho-L-histidine.</text>
        <dbReference type="EC" id="2.7.13.3"/>
    </reaction>
</comment>
<sequence length="626" mass="68534">MKAALPLAALGLVLSGALLFLYRQAPGNDAPAYFENVARLRQIRQLDAQWELDAMKSKLGINQSYDALAEPLPQLDALPHQLNARPGAPDRDGGAELAAGVAALERELGRKAALIESFKSHNAVLRNSMAFLPVAADDIAALAERYSQPGRGGTLRFMRTEAGVRKVLLQVLMFEDGARFDQAGFERALAGMMASQDTLPADLAGALRLFVVHVRTVLRECQKVQDLLDRIAAAPTAAHMDRISTLLNRGQERNALQMQQHRRYLLLLSAALAALLLYAAWRLIRSHAIINSVNGQLRQANEGLEAAVHERTAELEGAYGQLQSEMAERKQLEGRLVQSEKLASIGQLAAGVAHEINNPLGFLASNADMLEQYLERIFEMLSIYQDAEPAMAPVPGLAARMRAQRVRLELDYLRADIPVMMAESRDGMGRVSKIVQSLKDFSRTDSLQQWEWADLHRCIDSTLNIIASEVRKVADVRKEYGALPEIECMPSQLNQVFMNLLVNASHAVGPLRGLITIRTGVADQQAWIEVGDNGCGISDEVLPRIFDPFFTTKPIGKGTGLGLSLSYGIVQNHHGRIDVETAPGAGSRFRITLPLRQRTEVYAQPARRSASPASAQAPMTGMTPAL</sequence>
<dbReference type="SMART" id="SM00387">
    <property type="entry name" value="HATPase_c"/>
    <property type="match status" value="1"/>
</dbReference>
<evidence type="ECO:0000256" key="4">
    <source>
        <dbReference type="SAM" id="MobiDB-lite"/>
    </source>
</evidence>
<keyword evidence="7" id="KW-0418">Kinase</keyword>
<name>A0A7X4H923_9BURK</name>
<keyword evidence="8" id="KW-1185">Reference proteome</keyword>
<dbReference type="SUPFAM" id="SSF55874">
    <property type="entry name" value="ATPase domain of HSP90 chaperone/DNA topoisomerase II/histidine kinase"/>
    <property type="match status" value="1"/>
</dbReference>
<dbReference type="InterPro" id="IPR003661">
    <property type="entry name" value="HisK_dim/P_dom"/>
</dbReference>
<proteinExistence type="predicted"/>
<dbReference type="InterPro" id="IPR003594">
    <property type="entry name" value="HATPase_dom"/>
</dbReference>
<keyword evidence="5" id="KW-0472">Membrane</keyword>
<evidence type="ECO:0000256" key="3">
    <source>
        <dbReference type="ARBA" id="ARBA00022553"/>
    </source>
</evidence>
<dbReference type="Gene3D" id="3.30.565.10">
    <property type="entry name" value="Histidine kinase-like ATPase, C-terminal domain"/>
    <property type="match status" value="1"/>
</dbReference>
<evidence type="ECO:0000259" key="6">
    <source>
        <dbReference type="PROSITE" id="PS50109"/>
    </source>
</evidence>
<dbReference type="PANTHER" id="PTHR43065">
    <property type="entry name" value="SENSOR HISTIDINE KINASE"/>
    <property type="match status" value="1"/>
</dbReference>
<comment type="caution">
    <text evidence="7">The sequence shown here is derived from an EMBL/GenBank/DDBJ whole genome shotgun (WGS) entry which is preliminary data.</text>
</comment>
<feature type="transmembrane region" description="Helical" evidence="5">
    <location>
        <begin position="264"/>
        <end position="284"/>
    </location>
</feature>
<evidence type="ECO:0000313" key="7">
    <source>
        <dbReference type="EMBL" id="MYN06533.1"/>
    </source>
</evidence>
<evidence type="ECO:0000313" key="8">
    <source>
        <dbReference type="Proteomes" id="UP000450676"/>
    </source>
</evidence>
<feature type="region of interest" description="Disordered" evidence="4">
    <location>
        <begin position="602"/>
        <end position="626"/>
    </location>
</feature>
<gene>
    <name evidence="7" type="ORF">GTP77_04200</name>
</gene>
<dbReference type="CDD" id="cd00082">
    <property type="entry name" value="HisKA"/>
    <property type="match status" value="1"/>
</dbReference>
<dbReference type="PROSITE" id="PS50109">
    <property type="entry name" value="HIS_KIN"/>
    <property type="match status" value="1"/>
</dbReference>
<feature type="domain" description="Histidine kinase" evidence="6">
    <location>
        <begin position="351"/>
        <end position="597"/>
    </location>
</feature>
<dbReference type="EMBL" id="WWCU01000003">
    <property type="protein sequence ID" value="MYN06533.1"/>
    <property type="molecule type" value="Genomic_DNA"/>
</dbReference>
<keyword evidence="3" id="KW-0597">Phosphoprotein</keyword>
<dbReference type="PANTHER" id="PTHR43065:SF50">
    <property type="entry name" value="HISTIDINE KINASE"/>
    <property type="match status" value="1"/>
</dbReference>
<dbReference type="InterPro" id="IPR045812">
    <property type="entry name" value="DAHL"/>
</dbReference>
<dbReference type="AlphaFoldDB" id="A0A7X4H923"/>
<dbReference type="InterPro" id="IPR005467">
    <property type="entry name" value="His_kinase_dom"/>
</dbReference>
<protein>
    <recommendedName>
        <fullName evidence="2">histidine kinase</fullName>
        <ecNumber evidence="2">2.7.13.3</ecNumber>
    </recommendedName>
</protein>
<dbReference type="GO" id="GO:0000155">
    <property type="term" value="F:phosphorelay sensor kinase activity"/>
    <property type="evidence" value="ECO:0007669"/>
    <property type="project" value="InterPro"/>
</dbReference>
<keyword evidence="7" id="KW-0808">Transferase</keyword>
<evidence type="ECO:0000256" key="1">
    <source>
        <dbReference type="ARBA" id="ARBA00000085"/>
    </source>
</evidence>
<dbReference type="InterPro" id="IPR036097">
    <property type="entry name" value="HisK_dim/P_sf"/>
</dbReference>
<dbReference type="EC" id="2.7.13.3" evidence="2"/>
<dbReference type="RefSeq" id="WP_161070921.1">
    <property type="nucleotide sequence ID" value="NZ_WWCU01000003.1"/>
</dbReference>
<dbReference type="SUPFAM" id="SSF47384">
    <property type="entry name" value="Homodimeric domain of signal transducing histidine kinase"/>
    <property type="match status" value="1"/>
</dbReference>
<dbReference type="InterPro" id="IPR036890">
    <property type="entry name" value="HATPase_C_sf"/>
</dbReference>
<dbReference type="InterPro" id="IPR004358">
    <property type="entry name" value="Sig_transdc_His_kin-like_C"/>
</dbReference>
<dbReference type="Pfam" id="PF19443">
    <property type="entry name" value="DAHL"/>
    <property type="match status" value="1"/>
</dbReference>
<accession>A0A7X4H923</accession>
<dbReference type="Gene3D" id="1.10.287.130">
    <property type="match status" value="1"/>
</dbReference>
<evidence type="ECO:0000256" key="2">
    <source>
        <dbReference type="ARBA" id="ARBA00012438"/>
    </source>
</evidence>
<reference evidence="7 8" key="1">
    <citation type="submission" date="2019-12" db="EMBL/GenBank/DDBJ databases">
        <title>Novel species isolated from a subtropical stream in China.</title>
        <authorList>
            <person name="Lu H."/>
        </authorList>
    </citation>
    <scope>NUCLEOTIDE SEQUENCE [LARGE SCALE GENOMIC DNA]</scope>
    <source>
        <strain evidence="7 8">FT127W</strain>
    </source>
</reference>
<dbReference type="Proteomes" id="UP000450676">
    <property type="component" value="Unassembled WGS sequence"/>
</dbReference>
<feature type="compositionally biased region" description="Low complexity" evidence="4">
    <location>
        <begin position="603"/>
        <end position="618"/>
    </location>
</feature>
<keyword evidence="5" id="KW-1133">Transmembrane helix</keyword>
<keyword evidence="5" id="KW-0812">Transmembrane</keyword>
<dbReference type="Pfam" id="PF02518">
    <property type="entry name" value="HATPase_c"/>
    <property type="match status" value="1"/>
</dbReference>
<organism evidence="7 8">
    <name type="scientific">Pseudoduganella aquatica</name>
    <dbReference type="NCBI Taxonomy" id="2660641"/>
    <lineage>
        <taxon>Bacteria</taxon>
        <taxon>Pseudomonadati</taxon>
        <taxon>Pseudomonadota</taxon>
        <taxon>Betaproteobacteria</taxon>
        <taxon>Burkholderiales</taxon>
        <taxon>Oxalobacteraceae</taxon>
        <taxon>Telluria group</taxon>
        <taxon>Pseudoduganella</taxon>
    </lineage>
</organism>